<protein>
    <submittedName>
        <fullName evidence="1">4234_t:CDS:1</fullName>
    </submittedName>
</protein>
<organism evidence="1 2">
    <name type="scientific">Paraglomus brasilianum</name>
    <dbReference type="NCBI Taxonomy" id="144538"/>
    <lineage>
        <taxon>Eukaryota</taxon>
        <taxon>Fungi</taxon>
        <taxon>Fungi incertae sedis</taxon>
        <taxon>Mucoromycota</taxon>
        <taxon>Glomeromycotina</taxon>
        <taxon>Glomeromycetes</taxon>
        <taxon>Paraglomerales</taxon>
        <taxon>Paraglomeraceae</taxon>
        <taxon>Paraglomus</taxon>
    </lineage>
</organism>
<reference evidence="1" key="1">
    <citation type="submission" date="2021-06" db="EMBL/GenBank/DDBJ databases">
        <authorList>
            <person name="Kallberg Y."/>
            <person name="Tangrot J."/>
            <person name="Rosling A."/>
        </authorList>
    </citation>
    <scope>NUCLEOTIDE SEQUENCE</scope>
    <source>
        <strain evidence="1">BR232B</strain>
    </source>
</reference>
<proteinExistence type="predicted"/>
<keyword evidence="2" id="KW-1185">Reference proteome</keyword>
<dbReference type="EMBL" id="CAJVPI010002419">
    <property type="protein sequence ID" value="CAG8643074.1"/>
    <property type="molecule type" value="Genomic_DNA"/>
</dbReference>
<dbReference type="Proteomes" id="UP000789739">
    <property type="component" value="Unassembled WGS sequence"/>
</dbReference>
<accession>A0A9N9DP93</accession>
<evidence type="ECO:0000313" key="1">
    <source>
        <dbReference type="EMBL" id="CAG8643074.1"/>
    </source>
</evidence>
<comment type="caution">
    <text evidence="1">The sequence shown here is derived from an EMBL/GenBank/DDBJ whole genome shotgun (WGS) entry which is preliminary data.</text>
</comment>
<name>A0A9N9DP93_9GLOM</name>
<dbReference type="AlphaFoldDB" id="A0A9N9DP93"/>
<sequence length="239" mass="26877">MYADKHEKSIVKIRNLLSVKQQFAFAMHSPHPNNIDTMNELNNTNNGYVRHYNNIYQSSFPEDFNFDNTNPPVHMPINLQAQSHAQNFLPSASDNVDTTSMDIMNYGNYTANYAPYQVNSSVSYFHPDTMDGQLNIPNHDQAKPHANSSCPLQVPFQTYCGSSDSYPDTSIPHSDTTNISQTGNYFQHLGMINNSSTSYIFTHEPTGSGYVVTKVEYTQSALGRMSSADFNQMLATTRM</sequence>
<gene>
    <name evidence="1" type="ORF">PBRASI_LOCUS9878</name>
</gene>
<evidence type="ECO:0000313" key="2">
    <source>
        <dbReference type="Proteomes" id="UP000789739"/>
    </source>
</evidence>